<dbReference type="Proteomes" id="UP000619761">
    <property type="component" value="Unassembled WGS sequence"/>
</dbReference>
<reference evidence="5" key="1">
    <citation type="journal article" date="2019" name="Int. J. Syst. Evol. Microbiol.">
        <title>The Global Catalogue of Microorganisms (GCM) 10K type strain sequencing project: providing services to taxonomists for standard genome sequencing and annotation.</title>
        <authorList>
            <consortium name="The Broad Institute Genomics Platform"/>
            <consortium name="The Broad Institute Genome Sequencing Center for Infectious Disease"/>
            <person name="Wu L."/>
            <person name="Ma J."/>
        </authorList>
    </citation>
    <scope>NUCLEOTIDE SEQUENCE [LARGE SCALE GENOMIC DNA]</scope>
    <source>
        <strain evidence="5">KCTC 32239</strain>
    </source>
</reference>
<evidence type="ECO:0000256" key="1">
    <source>
        <dbReference type="ARBA" id="ARBA00022630"/>
    </source>
</evidence>
<evidence type="ECO:0000313" key="5">
    <source>
        <dbReference type="Proteomes" id="UP000619761"/>
    </source>
</evidence>
<dbReference type="Pfam" id="PF03358">
    <property type="entry name" value="FMN_red"/>
    <property type="match status" value="1"/>
</dbReference>
<keyword evidence="1" id="KW-0285">Flavoprotein</keyword>
<evidence type="ECO:0000313" key="4">
    <source>
        <dbReference type="EMBL" id="GGY73844.1"/>
    </source>
</evidence>
<protein>
    <submittedName>
        <fullName evidence="4">FMN reductase</fullName>
    </submittedName>
</protein>
<organism evidence="4 5">
    <name type="scientific">Cellvibrio zantedeschiae</name>
    <dbReference type="NCBI Taxonomy" id="1237077"/>
    <lineage>
        <taxon>Bacteria</taxon>
        <taxon>Pseudomonadati</taxon>
        <taxon>Pseudomonadota</taxon>
        <taxon>Gammaproteobacteria</taxon>
        <taxon>Cellvibrionales</taxon>
        <taxon>Cellvibrionaceae</taxon>
        <taxon>Cellvibrio</taxon>
    </lineage>
</organism>
<name>A0ABQ3B222_9GAMM</name>
<feature type="domain" description="NADPH-dependent FMN reductase-like" evidence="3">
    <location>
        <begin position="100"/>
        <end position="295"/>
    </location>
</feature>
<evidence type="ECO:0000256" key="2">
    <source>
        <dbReference type="ARBA" id="ARBA00022643"/>
    </source>
</evidence>
<gene>
    <name evidence="4" type="ORF">GCM10011613_18920</name>
</gene>
<dbReference type="InterPro" id="IPR029039">
    <property type="entry name" value="Flavoprotein-like_sf"/>
</dbReference>
<sequence>MELSPRTGQAPAKLTRDEFHEEFQKSFIDPRFIAIQKSLEEVEGVAWNNYHEKGHKAPITEKAGAEFYNPEYDLSVEWKETRERLIFAEAKQKNPATQSRVLLICGSARNDGTCPSEVSKTWRLTLLAQEELVKANIEVDILDLSLLTSAYDKHIHPCKGCVSTAMPLCHWPCSCYPNHALRQTNDWMAEIYEKWVAAHGVIILTPVYWYQTPSVLKLMIDRLVCADGGNPDPTTTDGKDPEKAKAIELSGWNYPKHLAGRIYGLVVHGDVAGIEGVRRGLSDWLDWMGLIDAGAYARLDRYIGYYESYAESHEALDRDLAVQEEVRNVARAVVNSVNKLRDGALVDPRAALKHPRPK</sequence>
<dbReference type="InterPro" id="IPR051796">
    <property type="entry name" value="ISF_SsuE-like"/>
</dbReference>
<dbReference type="RefSeq" id="WP_189417813.1">
    <property type="nucleotide sequence ID" value="NZ_BMYZ01000001.1"/>
</dbReference>
<accession>A0ABQ3B222</accession>
<dbReference type="SUPFAM" id="SSF52218">
    <property type="entry name" value="Flavoproteins"/>
    <property type="match status" value="1"/>
</dbReference>
<dbReference type="EMBL" id="BMYZ01000001">
    <property type="protein sequence ID" value="GGY73844.1"/>
    <property type="molecule type" value="Genomic_DNA"/>
</dbReference>
<evidence type="ECO:0000259" key="3">
    <source>
        <dbReference type="Pfam" id="PF03358"/>
    </source>
</evidence>
<proteinExistence type="predicted"/>
<keyword evidence="2" id="KW-0288">FMN</keyword>
<dbReference type="InterPro" id="IPR005025">
    <property type="entry name" value="FMN_Rdtase-like_dom"/>
</dbReference>
<dbReference type="Gene3D" id="3.40.50.360">
    <property type="match status" value="1"/>
</dbReference>
<dbReference type="PANTHER" id="PTHR43278">
    <property type="entry name" value="NAD(P)H-DEPENDENT FMN-CONTAINING OXIDOREDUCTASE YWQN-RELATED"/>
    <property type="match status" value="1"/>
</dbReference>
<keyword evidence="5" id="KW-1185">Reference proteome</keyword>
<dbReference type="PANTHER" id="PTHR43278:SF4">
    <property type="entry name" value="NAD(P)H-DEPENDENT FMN-CONTAINING OXIDOREDUCTASE YWQN-RELATED"/>
    <property type="match status" value="1"/>
</dbReference>
<comment type="caution">
    <text evidence="4">The sequence shown here is derived from an EMBL/GenBank/DDBJ whole genome shotgun (WGS) entry which is preliminary data.</text>
</comment>